<reference evidence="9" key="1">
    <citation type="submission" date="2020-04" db="EMBL/GenBank/DDBJ databases">
        <authorList>
            <person name="Neveu A P."/>
        </authorList>
    </citation>
    <scope>NUCLEOTIDE SEQUENCE</scope>
    <source>
        <tissue evidence="9">Whole embryo</tissue>
    </source>
</reference>
<dbReference type="CDD" id="cd07598">
    <property type="entry name" value="BAR_FAM92"/>
    <property type="match status" value="1"/>
</dbReference>
<feature type="region of interest" description="Disordered" evidence="8">
    <location>
        <begin position="127"/>
        <end position="146"/>
    </location>
</feature>
<organism evidence="9">
    <name type="scientific">Phallusia mammillata</name>
    <dbReference type="NCBI Taxonomy" id="59560"/>
    <lineage>
        <taxon>Eukaryota</taxon>
        <taxon>Metazoa</taxon>
        <taxon>Chordata</taxon>
        <taxon>Tunicata</taxon>
        <taxon>Ascidiacea</taxon>
        <taxon>Phlebobranchia</taxon>
        <taxon>Ascidiidae</taxon>
        <taxon>Phallusia</taxon>
    </lineage>
</organism>
<feature type="region of interest" description="Disordered" evidence="8">
    <location>
        <begin position="251"/>
        <end position="338"/>
    </location>
</feature>
<dbReference type="InterPro" id="IPR009602">
    <property type="entry name" value="CBAR/FAM92"/>
</dbReference>
<evidence type="ECO:0000313" key="9">
    <source>
        <dbReference type="EMBL" id="CAB3244598.1"/>
    </source>
</evidence>
<dbReference type="GO" id="GO:0035869">
    <property type="term" value="C:ciliary transition zone"/>
    <property type="evidence" value="ECO:0007669"/>
    <property type="project" value="TreeGrafter"/>
</dbReference>
<feature type="compositionally biased region" description="Acidic residues" evidence="8">
    <location>
        <begin position="287"/>
        <end position="324"/>
    </location>
</feature>
<evidence type="ECO:0000256" key="7">
    <source>
        <dbReference type="ARBA" id="ARBA00029449"/>
    </source>
</evidence>
<dbReference type="GO" id="GO:0036064">
    <property type="term" value="C:ciliary basal body"/>
    <property type="evidence" value="ECO:0007669"/>
    <property type="project" value="TreeGrafter"/>
</dbReference>
<evidence type="ECO:0000256" key="6">
    <source>
        <dbReference type="ARBA" id="ARBA00023273"/>
    </source>
</evidence>
<keyword evidence="6" id="KW-0966">Cell projection</keyword>
<sequence>MISRRGHASPEARAREDQTRFIEDSVKKVDKHFGSICNELGSVCRKTGRLRDKYDNVAKLCVEYAKTEPEPLKTSMTHFAERLSAIQDYRDAQIQRLEHKVINPLTTYGKECKHTQANLKSSIKTRNEEMKQHDKVETLRNKSGGDRHALTQAEAELQRRMVDVERTTRVLEETADKFESKKIQDLKKIFMEFIKVEMLFHAKALEQYSAAFNGMQNIQEEEHIAMFRNTLRPTTNMQNRMDLVNQTADMSLGDANRPATNQQLEPTPRPRNSAQPSDQHTSRSRDQEDDEDDDDDYDSEEDSQEYDDDEEDDDDEDEDDDVEEISPQRNQRARTKPW</sequence>
<comment type="subcellular location">
    <subcellularLocation>
        <location evidence="1">Cell projection</location>
        <location evidence="1">Cilium</location>
    </subcellularLocation>
    <subcellularLocation>
        <location evidence="2">Cytoplasm</location>
        <location evidence="2">Cytoskeleton</location>
    </subcellularLocation>
</comment>
<feature type="compositionally biased region" description="Polar residues" evidence="8">
    <location>
        <begin position="258"/>
        <end position="279"/>
    </location>
</feature>
<evidence type="ECO:0000256" key="3">
    <source>
        <dbReference type="ARBA" id="ARBA00022490"/>
    </source>
</evidence>
<dbReference type="GO" id="GO:0060271">
    <property type="term" value="P:cilium assembly"/>
    <property type="evidence" value="ECO:0007669"/>
    <property type="project" value="InterPro"/>
</dbReference>
<keyword evidence="4" id="KW-0970">Cilium biogenesis/degradation</keyword>
<dbReference type="PANTHER" id="PTHR21223">
    <property type="entry name" value="CBY1-INTERACTING BAR DOMAIN-CONTAINING PROTEIN HOMOLOG"/>
    <property type="match status" value="1"/>
</dbReference>
<dbReference type="SUPFAM" id="SSF103657">
    <property type="entry name" value="BAR/IMD domain-like"/>
    <property type="match status" value="1"/>
</dbReference>
<gene>
    <name evidence="9" type="primary">Fam92a1</name>
</gene>
<keyword evidence="5" id="KW-0206">Cytoskeleton</keyword>
<evidence type="ECO:0000256" key="1">
    <source>
        <dbReference type="ARBA" id="ARBA00004138"/>
    </source>
</evidence>
<dbReference type="Gene3D" id="1.20.1270.60">
    <property type="entry name" value="Arfaptin homology (AH) domain/BAR domain"/>
    <property type="match status" value="1"/>
</dbReference>
<evidence type="ECO:0000256" key="2">
    <source>
        <dbReference type="ARBA" id="ARBA00004245"/>
    </source>
</evidence>
<dbReference type="EMBL" id="LR785061">
    <property type="protein sequence ID" value="CAB3244598.1"/>
    <property type="molecule type" value="mRNA"/>
</dbReference>
<name>A0A6F9DD97_9ASCI</name>
<dbReference type="InterPro" id="IPR027267">
    <property type="entry name" value="AH/BAR_dom_sf"/>
</dbReference>
<evidence type="ECO:0000256" key="5">
    <source>
        <dbReference type="ARBA" id="ARBA00023212"/>
    </source>
</evidence>
<protein>
    <submittedName>
        <fullName evidence="9">Protein FAM92A1-like</fullName>
    </submittedName>
</protein>
<dbReference type="PANTHER" id="PTHR21223:SF2">
    <property type="entry name" value="CBY1-INTERACTING BAR DOMAIN-CONTAINING PROTEIN HOMOLOG"/>
    <property type="match status" value="1"/>
</dbReference>
<dbReference type="Pfam" id="PF06730">
    <property type="entry name" value="FAM92"/>
    <property type="match status" value="1"/>
</dbReference>
<evidence type="ECO:0000256" key="8">
    <source>
        <dbReference type="SAM" id="MobiDB-lite"/>
    </source>
</evidence>
<comment type="similarity">
    <text evidence="7">Belongs to the CIBAR family.</text>
</comment>
<dbReference type="InterPro" id="IPR035590">
    <property type="entry name" value="BAR_CBAR1/2"/>
</dbReference>
<dbReference type="AlphaFoldDB" id="A0A6F9DD97"/>
<dbReference type="InterPro" id="IPR016024">
    <property type="entry name" value="ARM-type_fold"/>
</dbReference>
<proteinExistence type="evidence at transcript level"/>
<evidence type="ECO:0000256" key="4">
    <source>
        <dbReference type="ARBA" id="ARBA00022794"/>
    </source>
</evidence>
<dbReference type="SUPFAM" id="SSF48371">
    <property type="entry name" value="ARM repeat"/>
    <property type="match status" value="1"/>
</dbReference>
<keyword evidence="3" id="KW-0963">Cytoplasm</keyword>
<accession>A0A6F9DD97</accession>